<name>T1H3S7_MEGSC</name>
<dbReference type="AlphaFoldDB" id="T1H3S7"/>
<dbReference type="HOGENOM" id="CLU_1782112_0_0_1"/>
<evidence type="ECO:0000313" key="1">
    <source>
        <dbReference type="EnsemblMetazoa" id="MESCA010914-PA"/>
    </source>
</evidence>
<reference evidence="2" key="1">
    <citation type="submission" date="2013-02" db="EMBL/GenBank/DDBJ databases">
        <authorList>
            <person name="Hughes D."/>
        </authorList>
    </citation>
    <scope>NUCLEOTIDE SEQUENCE</scope>
    <source>
        <strain>Durham</strain>
        <strain evidence="2">NC isolate 2 -- Noor lab</strain>
    </source>
</reference>
<organism evidence="1 2">
    <name type="scientific">Megaselia scalaris</name>
    <name type="common">Humpbacked fly</name>
    <name type="synonym">Phora scalaris</name>
    <dbReference type="NCBI Taxonomy" id="36166"/>
    <lineage>
        <taxon>Eukaryota</taxon>
        <taxon>Metazoa</taxon>
        <taxon>Ecdysozoa</taxon>
        <taxon>Arthropoda</taxon>
        <taxon>Hexapoda</taxon>
        <taxon>Insecta</taxon>
        <taxon>Pterygota</taxon>
        <taxon>Neoptera</taxon>
        <taxon>Endopterygota</taxon>
        <taxon>Diptera</taxon>
        <taxon>Brachycera</taxon>
        <taxon>Muscomorpha</taxon>
        <taxon>Platypezoidea</taxon>
        <taxon>Phoridae</taxon>
        <taxon>Megaseliini</taxon>
        <taxon>Megaselia</taxon>
    </lineage>
</organism>
<reference evidence="1" key="2">
    <citation type="submission" date="2015-06" db="UniProtKB">
        <authorList>
            <consortium name="EnsemblMetazoa"/>
        </authorList>
    </citation>
    <scope>IDENTIFICATION</scope>
</reference>
<protein>
    <submittedName>
        <fullName evidence="1">Uncharacterized protein</fullName>
    </submittedName>
</protein>
<dbReference type="EMBL" id="CAQQ02171625">
    <property type="status" value="NOT_ANNOTATED_CDS"/>
    <property type="molecule type" value="Genomic_DNA"/>
</dbReference>
<dbReference type="Proteomes" id="UP000015102">
    <property type="component" value="Unassembled WGS sequence"/>
</dbReference>
<keyword evidence="2" id="KW-1185">Reference proteome</keyword>
<dbReference type="EnsemblMetazoa" id="MESCA010914-RA">
    <property type="protein sequence ID" value="MESCA010914-PA"/>
    <property type="gene ID" value="MESCA010914"/>
</dbReference>
<proteinExistence type="predicted"/>
<accession>T1H3S7</accession>
<evidence type="ECO:0000313" key="2">
    <source>
        <dbReference type="Proteomes" id="UP000015102"/>
    </source>
</evidence>
<sequence>MATLLCDPPPLSSEGIFNYPKDLVLNCRSRKLTFYKANKGTCTATNIALGYEVNKKIIVHAESCFDLFEMKVKYLHFIARPLKSLISVENNVIQTENHEIVQFPEIENFEKPEDLKDRFNKTFPEIHLSQFYDYFPLVSEEMFPVV</sequence>